<dbReference type="Proteomes" id="UP000319817">
    <property type="component" value="Chromosome"/>
</dbReference>
<dbReference type="EMBL" id="CP036526">
    <property type="protein sequence ID" value="QDT08958.1"/>
    <property type="molecule type" value="Genomic_DNA"/>
</dbReference>
<dbReference type="PROSITE" id="PS51257">
    <property type="entry name" value="PROKAR_LIPOPROTEIN"/>
    <property type="match status" value="1"/>
</dbReference>
<keyword evidence="3" id="KW-1185">Reference proteome</keyword>
<gene>
    <name evidence="2" type="ORF">K239x_09010</name>
</gene>
<dbReference type="AlphaFoldDB" id="A0A517NPA6"/>
<reference evidence="2 3" key="1">
    <citation type="submission" date="2019-02" db="EMBL/GenBank/DDBJ databases">
        <title>Deep-cultivation of Planctomycetes and their phenomic and genomic characterization uncovers novel biology.</title>
        <authorList>
            <person name="Wiegand S."/>
            <person name="Jogler M."/>
            <person name="Boedeker C."/>
            <person name="Pinto D."/>
            <person name="Vollmers J."/>
            <person name="Rivas-Marin E."/>
            <person name="Kohn T."/>
            <person name="Peeters S.H."/>
            <person name="Heuer A."/>
            <person name="Rast P."/>
            <person name="Oberbeckmann S."/>
            <person name="Bunk B."/>
            <person name="Jeske O."/>
            <person name="Meyerdierks A."/>
            <person name="Storesund J.E."/>
            <person name="Kallscheuer N."/>
            <person name="Luecker S."/>
            <person name="Lage O.M."/>
            <person name="Pohl T."/>
            <person name="Merkel B.J."/>
            <person name="Hornburger P."/>
            <person name="Mueller R.-W."/>
            <person name="Bruemmer F."/>
            <person name="Labrenz M."/>
            <person name="Spormann A.M."/>
            <person name="Op den Camp H."/>
            <person name="Overmann J."/>
            <person name="Amann R."/>
            <person name="Jetten M.S.M."/>
            <person name="Mascher T."/>
            <person name="Medema M.H."/>
            <person name="Devos D.P."/>
            <person name="Kaster A.-K."/>
            <person name="Ovreas L."/>
            <person name="Rohde M."/>
            <person name="Galperin M.Y."/>
            <person name="Jogler C."/>
        </authorList>
    </citation>
    <scope>NUCLEOTIDE SEQUENCE [LARGE SCALE GENOMIC DNA]</scope>
    <source>
        <strain evidence="2 3">K23_9</strain>
    </source>
</reference>
<sequence>MREKNKKQSAGAGRSAVAMAVGLLLAGLLSGCGSAEGPQVQRVAVHGKVTLDGKPLQAAAIVFHQEQTSDDGSAMVTHGMVQDGAYRIDVQNGPAVGLARVEFRPKPLSREEVEAAMDESMKGSRRRVRPSTVVDIPQKYSAKATQLRVQLADGTENQQDFQLDSKR</sequence>
<evidence type="ECO:0000313" key="3">
    <source>
        <dbReference type="Proteomes" id="UP000319817"/>
    </source>
</evidence>
<evidence type="ECO:0000256" key="1">
    <source>
        <dbReference type="SAM" id="MobiDB-lite"/>
    </source>
</evidence>
<proteinExistence type="predicted"/>
<accession>A0A517NPA6</accession>
<name>A0A517NPA6_9BACT</name>
<evidence type="ECO:0008006" key="4">
    <source>
        <dbReference type="Google" id="ProtNLM"/>
    </source>
</evidence>
<evidence type="ECO:0000313" key="2">
    <source>
        <dbReference type="EMBL" id="QDT08958.1"/>
    </source>
</evidence>
<feature type="region of interest" description="Disordered" evidence="1">
    <location>
        <begin position="112"/>
        <end position="139"/>
    </location>
</feature>
<organism evidence="2 3">
    <name type="scientific">Stieleria marina</name>
    <dbReference type="NCBI Taxonomy" id="1930275"/>
    <lineage>
        <taxon>Bacteria</taxon>
        <taxon>Pseudomonadati</taxon>
        <taxon>Planctomycetota</taxon>
        <taxon>Planctomycetia</taxon>
        <taxon>Pirellulales</taxon>
        <taxon>Pirellulaceae</taxon>
        <taxon>Stieleria</taxon>
    </lineage>
</organism>
<protein>
    <recommendedName>
        <fullName evidence="4">Carboxypeptidase regulatory-like domain-containing protein</fullName>
    </recommendedName>
</protein>